<keyword evidence="9 11" id="KW-0482">Metalloprotease</keyword>
<feature type="transmembrane region" description="Helical" evidence="11">
    <location>
        <begin position="12"/>
        <end position="33"/>
    </location>
</feature>
<comment type="similarity">
    <text evidence="3 11">Belongs to the peptidase M50B family.</text>
</comment>
<evidence type="ECO:0000256" key="4">
    <source>
        <dbReference type="ARBA" id="ARBA00022670"/>
    </source>
</evidence>
<evidence type="ECO:0000256" key="10">
    <source>
        <dbReference type="ARBA" id="ARBA00023136"/>
    </source>
</evidence>
<dbReference type="SMART" id="SM00228">
    <property type="entry name" value="PDZ"/>
    <property type="match status" value="2"/>
</dbReference>
<dbReference type="OrthoDB" id="9782003at2"/>
<dbReference type="PROSITE" id="PS50106">
    <property type="entry name" value="PDZ"/>
    <property type="match status" value="1"/>
</dbReference>
<dbReference type="NCBIfam" id="TIGR00054">
    <property type="entry name" value="RIP metalloprotease RseP"/>
    <property type="match status" value="1"/>
</dbReference>
<feature type="transmembrane region" description="Helical" evidence="11">
    <location>
        <begin position="106"/>
        <end position="131"/>
    </location>
</feature>
<comment type="subcellular location">
    <subcellularLocation>
        <location evidence="2">Membrane</location>
        <topology evidence="2">Multi-pass membrane protein</topology>
    </subcellularLocation>
</comment>
<dbReference type="STRING" id="36874.HQ34_04880"/>
<keyword evidence="11" id="KW-0479">Metal-binding</keyword>
<keyword evidence="7 11" id="KW-0862">Zinc</keyword>
<evidence type="ECO:0000256" key="1">
    <source>
        <dbReference type="ARBA" id="ARBA00001947"/>
    </source>
</evidence>
<dbReference type="GO" id="GO:0004222">
    <property type="term" value="F:metalloendopeptidase activity"/>
    <property type="evidence" value="ECO:0007669"/>
    <property type="project" value="InterPro"/>
</dbReference>
<evidence type="ECO:0000256" key="6">
    <source>
        <dbReference type="ARBA" id="ARBA00022801"/>
    </source>
</evidence>
<evidence type="ECO:0000256" key="9">
    <source>
        <dbReference type="ARBA" id="ARBA00023049"/>
    </source>
</evidence>
<evidence type="ECO:0000256" key="11">
    <source>
        <dbReference type="RuleBase" id="RU362031"/>
    </source>
</evidence>
<dbReference type="eggNOG" id="COG0750">
    <property type="taxonomic scope" value="Bacteria"/>
</dbReference>
<evidence type="ECO:0000259" key="12">
    <source>
        <dbReference type="PROSITE" id="PS50106"/>
    </source>
</evidence>
<dbReference type="SUPFAM" id="SSF50156">
    <property type="entry name" value="PDZ domain-like"/>
    <property type="match status" value="2"/>
</dbReference>
<evidence type="ECO:0000256" key="7">
    <source>
        <dbReference type="ARBA" id="ARBA00022833"/>
    </source>
</evidence>
<feature type="transmembrane region" description="Helical" evidence="11">
    <location>
        <begin position="367"/>
        <end position="399"/>
    </location>
</feature>
<dbReference type="Gene3D" id="2.30.42.10">
    <property type="match status" value="1"/>
</dbReference>
<dbReference type="InterPro" id="IPR041489">
    <property type="entry name" value="PDZ_6"/>
</dbReference>
<reference evidence="13 14" key="1">
    <citation type="submission" date="2014-08" db="EMBL/GenBank/DDBJ databases">
        <title>Porphyromonas cangingivalis strain:COT-109_OH1386 Genome sequencing.</title>
        <authorList>
            <person name="Wallis C."/>
            <person name="Deusch O."/>
            <person name="O'Flynn C."/>
            <person name="Davis I."/>
            <person name="Jospin G."/>
            <person name="Darling A.E."/>
            <person name="Coil D.A."/>
            <person name="Alexiev A."/>
            <person name="Horsfall A."/>
            <person name="Kirkwood N."/>
            <person name="Harris S."/>
            <person name="Eisen J.A."/>
        </authorList>
    </citation>
    <scope>NUCLEOTIDE SEQUENCE [LARGE SCALE GENOMIC DNA]</scope>
    <source>
        <strain evidence="14">COT-109 OH1386</strain>
    </source>
</reference>
<dbReference type="EMBL" id="JQJD01000010">
    <property type="protein sequence ID" value="KGN82446.1"/>
    <property type="molecule type" value="Genomic_DNA"/>
</dbReference>
<name>A0A0A2EU82_PORCN</name>
<sequence length="440" mass="48989">MSIFLIKALQLILSLGILVFIHELGHFLFARLFKIKVDKFYLFFDPWFSIFKYKPKGSDTEYGLGWLPLGGYCKIAGMVDESMDTTGLESDPQPWEFRAKPAWQRLLVMLGGVLFNVILAIAIYSGISYAWGDTKIPMQKIDDNLIYSSVGHRMGLLDGDALIAVDKEEIKYFDESVLTMIAKGKTLTIKREGKLLDIAIPSDIMRAIIASDSALYRLRLPAVIGQVLEESEAEKAGLMAGDKIVGVNGNSIKQMGLVAAEISKNAGDSISLSIIREGELMNIKSYVDTSMAGLGVMFTSPDLIFGMETVKYGLLESIPQGISRTGKRLSTYVSSLKYVATKEGASKIGGLGTIGSLFPERFSWFEFWSMTAFLSIILAVMNILPIPGLDGGHILFLLYEMITRRKLSVKVQERIQMAGLFFLLFLMLYANVNDIRRFFF</sequence>
<dbReference type="AlphaFoldDB" id="A0A0A2EU82"/>
<dbReference type="Pfam" id="PF02163">
    <property type="entry name" value="Peptidase_M50"/>
    <property type="match status" value="1"/>
</dbReference>
<comment type="cofactor">
    <cofactor evidence="1 11">
        <name>Zn(2+)</name>
        <dbReference type="ChEBI" id="CHEBI:29105"/>
    </cofactor>
</comment>
<accession>A0A0A2EU82</accession>
<evidence type="ECO:0000313" key="13">
    <source>
        <dbReference type="EMBL" id="KGN82446.1"/>
    </source>
</evidence>
<keyword evidence="6 11" id="KW-0378">Hydrolase</keyword>
<keyword evidence="5 11" id="KW-0812">Transmembrane</keyword>
<dbReference type="Pfam" id="PF17820">
    <property type="entry name" value="PDZ_6"/>
    <property type="match status" value="1"/>
</dbReference>
<dbReference type="CDD" id="cd06163">
    <property type="entry name" value="S2P-M50_PDZ_RseP-like"/>
    <property type="match status" value="1"/>
</dbReference>
<keyword evidence="10 11" id="KW-0472">Membrane</keyword>
<keyword evidence="4 13" id="KW-0645">Protease</keyword>
<dbReference type="InterPro" id="IPR036034">
    <property type="entry name" value="PDZ_sf"/>
</dbReference>
<dbReference type="GO" id="GO:0006508">
    <property type="term" value="P:proteolysis"/>
    <property type="evidence" value="ECO:0007669"/>
    <property type="project" value="UniProtKB-KW"/>
</dbReference>
<organism evidence="13 14">
    <name type="scientific">Porphyromonas cangingivalis</name>
    <dbReference type="NCBI Taxonomy" id="36874"/>
    <lineage>
        <taxon>Bacteria</taxon>
        <taxon>Pseudomonadati</taxon>
        <taxon>Bacteroidota</taxon>
        <taxon>Bacteroidia</taxon>
        <taxon>Bacteroidales</taxon>
        <taxon>Porphyromonadaceae</taxon>
        <taxon>Porphyromonas</taxon>
    </lineage>
</organism>
<dbReference type="Proteomes" id="UP000030125">
    <property type="component" value="Unassembled WGS sequence"/>
</dbReference>
<dbReference type="EC" id="3.4.24.-" evidence="11"/>
<evidence type="ECO:0000256" key="3">
    <source>
        <dbReference type="ARBA" id="ARBA00007931"/>
    </source>
</evidence>
<dbReference type="PANTHER" id="PTHR42837:SF2">
    <property type="entry name" value="MEMBRANE METALLOPROTEASE ARASP2, CHLOROPLASTIC-RELATED"/>
    <property type="match status" value="1"/>
</dbReference>
<keyword evidence="14" id="KW-1185">Reference proteome</keyword>
<feature type="transmembrane region" description="Helical" evidence="11">
    <location>
        <begin position="411"/>
        <end position="430"/>
    </location>
</feature>
<protein>
    <recommendedName>
        <fullName evidence="11">Zinc metalloprotease</fullName>
        <ecNumber evidence="11">3.4.24.-</ecNumber>
    </recommendedName>
</protein>
<comment type="caution">
    <text evidence="13">The sequence shown here is derived from an EMBL/GenBank/DDBJ whole genome shotgun (WGS) entry which is preliminary data.</text>
</comment>
<dbReference type="RefSeq" id="WP_036850705.1">
    <property type="nucleotide sequence ID" value="NZ_JQJD01000010.1"/>
</dbReference>
<gene>
    <name evidence="13" type="ORF">HQ35_02505</name>
</gene>
<evidence type="ECO:0000313" key="14">
    <source>
        <dbReference type="Proteomes" id="UP000030125"/>
    </source>
</evidence>
<dbReference type="InterPro" id="IPR004387">
    <property type="entry name" value="Pept_M50_Zn"/>
</dbReference>
<evidence type="ECO:0000256" key="8">
    <source>
        <dbReference type="ARBA" id="ARBA00022989"/>
    </source>
</evidence>
<evidence type="ECO:0000256" key="2">
    <source>
        <dbReference type="ARBA" id="ARBA00004141"/>
    </source>
</evidence>
<evidence type="ECO:0000256" key="5">
    <source>
        <dbReference type="ARBA" id="ARBA00022692"/>
    </source>
</evidence>
<proteinExistence type="inferred from homology"/>
<dbReference type="GO" id="GO:0016020">
    <property type="term" value="C:membrane"/>
    <property type="evidence" value="ECO:0007669"/>
    <property type="project" value="UniProtKB-SubCell"/>
</dbReference>
<dbReference type="GO" id="GO:0046872">
    <property type="term" value="F:metal ion binding"/>
    <property type="evidence" value="ECO:0007669"/>
    <property type="project" value="UniProtKB-KW"/>
</dbReference>
<dbReference type="InterPro" id="IPR008915">
    <property type="entry name" value="Peptidase_M50"/>
</dbReference>
<keyword evidence="8 11" id="KW-1133">Transmembrane helix</keyword>
<feature type="domain" description="PDZ" evidence="12">
    <location>
        <begin position="223"/>
        <end position="278"/>
    </location>
</feature>
<dbReference type="InterPro" id="IPR001478">
    <property type="entry name" value="PDZ"/>
</dbReference>
<dbReference type="PANTHER" id="PTHR42837">
    <property type="entry name" value="REGULATOR OF SIGMA-E PROTEASE RSEP"/>
    <property type="match status" value="1"/>
</dbReference>